<proteinExistence type="predicted"/>
<organism evidence="1 2">
    <name type="scientific">Cellulomonas terrae</name>
    <dbReference type="NCBI Taxonomy" id="311234"/>
    <lineage>
        <taxon>Bacteria</taxon>
        <taxon>Bacillati</taxon>
        <taxon>Actinomycetota</taxon>
        <taxon>Actinomycetes</taxon>
        <taxon>Micrococcales</taxon>
        <taxon>Cellulomonadaceae</taxon>
        <taxon>Cellulomonas</taxon>
    </lineage>
</organism>
<dbReference type="AlphaFoldDB" id="A0A511JPH7"/>
<protein>
    <submittedName>
        <fullName evidence="1">Uncharacterized protein</fullName>
    </submittedName>
</protein>
<dbReference type="RefSeq" id="WP_146847405.1">
    <property type="nucleotide sequence ID" value="NZ_BJWH01000021.1"/>
</dbReference>
<sequence>MSHHLGINKDLEPLARRIRRAGGSVQIDRSNRVRWTLPDGRIVRSGLTMNGRSARNKQREIERALAEQAARAPGGATALEEAATRDSAALTPSKRLTALCPDAPVLSHVNGS</sequence>
<dbReference type="Proteomes" id="UP000321049">
    <property type="component" value="Unassembled WGS sequence"/>
</dbReference>
<gene>
    <name evidence="1" type="ORF">CTE05_33220</name>
</gene>
<comment type="caution">
    <text evidence="1">The sequence shown here is derived from an EMBL/GenBank/DDBJ whole genome shotgun (WGS) entry which is preliminary data.</text>
</comment>
<keyword evidence="2" id="KW-1185">Reference proteome</keyword>
<evidence type="ECO:0000313" key="1">
    <source>
        <dbReference type="EMBL" id="GEL99775.1"/>
    </source>
</evidence>
<dbReference type="EMBL" id="BJWH01000021">
    <property type="protein sequence ID" value="GEL99775.1"/>
    <property type="molecule type" value="Genomic_DNA"/>
</dbReference>
<name>A0A511JPH7_9CELL</name>
<dbReference type="OrthoDB" id="9981595at2"/>
<reference evidence="1 2" key="1">
    <citation type="submission" date="2019-07" db="EMBL/GenBank/DDBJ databases">
        <title>Whole genome shotgun sequence of Cellulomonas terrae NBRC 100819.</title>
        <authorList>
            <person name="Hosoyama A."/>
            <person name="Uohara A."/>
            <person name="Ohji S."/>
            <person name="Ichikawa N."/>
        </authorList>
    </citation>
    <scope>NUCLEOTIDE SEQUENCE [LARGE SCALE GENOMIC DNA]</scope>
    <source>
        <strain evidence="1 2">NBRC 100819</strain>
    </source>
</reference>
<evidence type="ECO:0000313" key="2">
    <source>
        <dbReference type="Proteomes" id="UP000321049"/>
    </source>
</evidence>
<accession>A0A511JPH7</accession>